<dbReference type="Proteomes" id="UP000236544">
    <property type="component" value="Unassembled WGS sequence"/>
</dbReference>
<organism evidence="1 2">
    <name type="scientific">Lachancea quebecensis</name>
    <dbReference type="NCBI Taxonomy" id="1654605"/>
    <lineage>
        <taxon>Eukaryota</taxon>
        <taxon>Fungi</taxon>
        <taxon>Dikarya</taxon>
        <taxon>Ascomycota</taxon>
        <taxon>Saccharomycotina</taxon>
        <taxon>Saccharomycetes</taxon>
        <taxon>Saccharomycetales</taxon>
        <taxon>Saccharomycetaceae</taxon>
        <taxon>Lachancea</taxon>
    </lineage>
</organism>
<dbReference type="EMBL" id="LN890565">
    <property type="protein sequence ID" value="CUS21448.1"/>
    <property type="molecule type" value="Genomic_DNA"/>
</dbReference>
<evidence type="ECO:0000313" key="1">
    <source>
        <dbReference type="EMBL" id="CUS21448.1"/>
    </source>
</evidence>
<evidence type="ECO:0000313" key="2">
    <source>
        <dbReference type="Proteomes" id="UP000236544"/>
    </source>
</evidence>
<dbReference type="OrthoDB" id="4067935at2759"/>
<protein>
    <submittedName>
        <fullName evidence="1">LAQU0S03e02828g1_1</fullName>
    </submittedName>
</protein>
<accession>A0A0P1KNS8</accession>
<reference evidence="2" key="1">
    <citation type="submission" date="2015-10" db="EMBL/GenBank/DDBJ databases">
        <authorList>
            <person name="Devillers H."/>
        </authorList>
    </citation>
    <scope>NUCLEOTIDE SEQUENCE [LARGE SCALE GENOMIC DNA]</scope>
</reference>
<proteinExistence type="predicted"/>
<sequence length="268" mass="30482">MVELVSKTLSSNRLLLTQFANELSSSFAKPTLEFVDILIEALMYPRGSGNSLMDWTLDSEKYPMLAEKHKYVHEDLGYGCLLEMVHARQLLVKLNTKAPASSPDFTNSILALLEEIHEVLAHLLEHLKSQARRPMGLDLYKSIVQGNLPHFNHAFCNFNILVCILHQLQEFPENTSTGNGDIFQIAPKTMESIKTFSADNLLWFEGLMLGSRALREYLLLQDYHTDYLDSINTVSIPRGISSEIHSSDFGIFVQVRKSKLKISHRRVF</sequence>
<dbReference type="AlphaFoldDB" id="A0A0P1KNS8"/>
<gene>
    <name evidence="1" type="ORF">LAQU0_S03e02828g</name>
</gene>
<keyword evidence="2" id="KW-1185">Reference proteome</keyword>
<name>A0A0P1KNS8_9SACH</name>